<dbReference type="Gramene" id="OIT35204">
    <property type="protein sequence ID" value="OIT35204"/>
    <property type="gene ID" value="A4A49_24257"/>
</dbReference>
<dbReference type="STRING" id="49451.A0A314L2E6"/>
<name>A0A314L2E6_NICAT</name>
<protein>
    <recommendedName>
        <fullName evidence="3">Leucine-rich repeat-containing N-terminal plant-type domain-containing protein</fullName>
    </recommendedName>
</protein>
<organism evidence="1 2">
    <name type="scientific">Nicotiana attenuata</name>
    <name type="common">Coyote tobacco</name>
    <dbReference type="NCBI Taxonomy" id="49451"/>
    <lineage>
        <taxon>Eukaryota</taxon>
        <taxon>Viridiplantae</taxon>
        <taxon>Streptophyta</taxon>
        <taxon>Embryophyta</taxon>
        <taxon>Tracheophyta</taxon>
        <taxon>Spermatophyta</taxon>
        <taxon>Magnoliopsida</taxon>
        <taxon>eudicotyledons</taxon>
        <taxon>Gunneridae</taxon>
        <taxon>Pentapetalae</taxon>
        <taxon>asterids</taxon>
        <taxon>lamiids</taxon>
        <taxon>Solanales</taxon>
        <taxon>Solanaceae</taxon>
        <taxon>Nicotianoideae</taxon>
        <taxon>Nicotianeae</taxon>
        <taxon>Nicotiana</taxon>
    </lineage>
</organism>
<evidence type="ECO:0008006" key="3">
    <source>
        <dbReference type="Google" id="ProtNLM"/>
    </source>
</evidence>
<comment type="caution">
    <text evidence="1">The sequence shown here is derived from an EMBL/GenBank/DDBJ whole genome shotgun (WGS) entry which is preliminary data.</text>
</comment>
<reference evidence="1" key="1">
    <citation type="submission" date="2016-11" db="EMBL/GenBank/DDBJ databases">
        <title>The genome of Nicotiana attenuata.</title>
        <authorList>
            <person name="Xu S."/>
            <person name="Brockmoeller T."/>
            <person name="Gaquerel E."/>
            <person name="Navarro A."/>
            <person name="Kuhl H."/>
            <person name="Gase K."/>
            <person name="Ling Z."/>
            <person name="Zhou W."/>
            <person name="Kreitzer C."/>
            <person name="Stanke M."/>
            <person name="Tang H."/>
            <person name="Lyons E."/>
            <person name="Pandey P."/>
            <person name="Pandey S.P."/>
            <person name="Timmermann B."/>
            <person name="Baldwin I.T."/>
        </authorList>
    </citation>
    <scope>NUCLEOTIDE SEQUENCE [LARGE SCALE GENOMIC DNA]</scope>
    <source>
        <strain evidence="1">UT</strain>
    </source>
</reference>
<accession>A0A314L2E6</accession>
<gene>
    <name evidence="1" type="ORF">A4A49_24257</name>
</gene>
<dbReference type="AlphaFoldDB" id="A0A314L2E6"/>
<sequence>MQVLVLQALTNPGDYGVLESLKEEWENVPPSWRGTDACGYPWEGIECNNSRVVTMWNSNNVCSTLRPLKEKLQRTLLEFKLISDEKILTICVKEAHPWKSNCEAEEEEEERK</sequence>
<dbReference type="EMBL" id="MJEQ01000590">
    <property type="protein sequence ID" value="OIT35204.1"/>
    <property type="molecule type" value="Genomic_DNA"/>
</dbReference>
<dbReference type="Proteomes" id="UP000187609">
    <property type="component" value="Unassembled WGS sequence"/>
</dbReference>
<keyword evidence="2" id="KW-1185">Reference proteome</keyword>
<evidence type="ECO:0000313" key="2">
    <source>
        <dbReference type="Proteomes" id="UP000187609"/>
    </source>
</evidence>
<evidence type="ECO:0000313" key="1">
    <source>
        <dbReference type="EMBL" id="OIT35204.1"/>
    </source>
</evidence>
<proteinExistence type="predicted"/>